<gene>
    <name evidence="5" type="ORF">EC844_101330</name>
</gene>
<dbReference type="OrthoDB" id="452395at2"/>
<evidence type="ECO:0000313" key="6">
    <source>
        <dbReference type="Proteomes" id="UP000294963"/>
    </source>
</evidence>
<evidence type="ECO:0000259" key="4">
    <source>
        <dbReference type="Pfam" id="PF13657"/>
    </source>
</evidence>
<dbReference type="AlphaFoldDB" id="A0A4R1Y3Z9"/>
<dbReference type="Pfam" id="PF13657">
    <property type="entry name" value="Couple_hipA"/>
    <property type="match status" value="1"/>
</dbReference>
<feature type="domain" description="HIRAN" evidence="3">
    <location>
        <begin position="125"/>
        <end position="220"/>
    </location>
</feature>
<dbReference type="GO" id="GO:0003676">
    <property type="term" value="F:nucleic acid binding"/>
    <property type="evidence" value="ECO:0007669"/>
    <property type="project" value="InterPro"/>
</dbReference>
<keyword evidence="2" id="KW-0378">Hydrolase</keyword>
<protein>
    <submittedName>
        <fullName evidence="5">HIRAN domain-containing protein</fullName>
    </submittedName>
</protein>
<keyword evidence="6" id="KW-1185">Reference proteome</keyword>
<proteinExistence type="predicted"/>
<dbReference type="InterPro" id="IPR017508">
    <property type="entry name" value="HipA_N1"/>
</dbReference>
<organism evidence="5 6">
    <name type="scientific">Acinetobacter calcoaceticus</name>
    <dbReference type="NCBI Taxonomy" id="471"/>
    <lineage>
        <taxon>Bacteria</taxon>
        <taxon>Pseudomonadati</taxon>
        <taxon>Pseudomonadota</taxon>
        <taxon>Gammaproteobacteria</taxon>
        <taxon>Moraxellales</taxon>
        <taxon>Moraxellaceae</taxon>
        <taxon>Acinetobacter</taxon>
        <taxon>Acinetobacter calcoaceticus/baumannii complex</taxon>
    </lineage>
</organism>
<dbReference type="InterPro" id="IPR014905">
    <property type="entry name" value="HIRAN"/>
</dbReference>
<sequence>MKSVFVMWQDLANTRMWHPVAKLTQRSEDNYIFNYTQGSMHEYFTFFPSMEDKTKVYQSDRLFTFFKNRLIPESRPEHDSMFKWSGLSTDSKDYLELLSISGGERKTDHFRIVNIPKQQDGLYKIQFFVSSINYLSRDERDHLTHLKSGDKLNYQFDAGNEADNNATILLKEASIKVGYLPHYLCKDLKNLVAYDQSNEIEFSVVKVNLDAPAQFRVLCELKAAWPDGFVPFDDREFDSI</sequence>
<dbReference type="Gene3D" id="3.30.70.2330">
    <property type="match status" value="1"/>
</dbReference>
<accession>A0A4R1Y3Z9</accession>
<evidence type="ECO:0000256" key="2">
    <source>
        <dbReference type="ARBA" id="ARBA00022801"/>
    </source>
</evidence>
<evidence type="ECO:0000313" key="5">
    <source>
        <dbReference type="EMBL" id="TCM71049.1"/>
    </source>
</evidence>
<comment type="caution">
    <text evidence="5">The sequence shown here is derived from an EMBL/GenBank/DDBJ whole genome shotgun (WGS) entry which is preliminary data.</text>
</comment>
<dbReference type="Pfam" id="PF08797">
    <property type="entry name" value="HIRAN"/>
    <property type="match status" value="1"/>
</dbReference>
<feature type="domain" description="HipA N-terminal subdomain 1" evidence="4">
    <location>
        <begin position="18"/>
        <end position="103"/>
    </location>
</feature>
<reference evidence="5 6" key="1">
    <citation type="submission" date="2019-03" db="EMBL/GenBank/DDBJ databases">
        <title>Genomic analyses of the natural microbiome of Caenorhabditis elegans.</title>
        <authorList>
            <person name="Samuel B."/>
        </authorList>
    </citation>
    <scope>NUCLEOTIDE SEQUENCE [LARGE SCALE GENOMIC DNA]</scope>
    <source>
        <strain evidence="5 6">JUb89</strain>
    </source>
</reference>
<dbReference type="GO" id="GO:0016818">
    <property type="term" value="F:hydrolase activity, acting on acid anhydrides, in phosphorus-containing anhydrides"/>
    <property type="evidence" value="ECO:0007669"/>
    <property type="project" value="InterPro"/>
</dbReference>
<evidence type="ECO:0000259" key="3">
    <source>
        <dbReference type="Pfam" id="PF08797"/>
    </source>
</evidence>
<keyword evidence="1" id="KW-0479">Metal-binding</keyword>
<dbReference type="Proteomes" id="UP000294963">
    <property type="component" value="Unassembled WGS sequence"/>
</dbReference>
<dbReference type="GO" id="GO:0008270">
    <property type="term" value="F:zinc ion binding"/>
    <property type="evidence" value="ECO:0007669"/>
    <property type="project" value="InterPro"/>
</dbReference>
<dbReference type="EMBL" id="SLVJ01000001">
    <property type="protein sequence ID" value="TCM71049.1"/>
    <property type="molecule type" value="Genomic_DNA"/>
</dbReference>
<evidence type="ECO:0000256" key="1">
    <source>
        <dbReference type="ARBA" id="ARBA00022723"/>
    </source>
</evidence>
<name>A0A4R1Y3Z9_ACICA</name>